<dbReference type="SUPFAM" id="SSF46785">
    <property type="entry name" value="Winged helix' DNA-binding domain"/>
    <property type="match status" value="2"/>
</dbReference>
<dbReference type="RefSeq" id="WP_111625672.1">
    <property type="nucleotide sequence ID" value="NZ_QLLN01000021.1"/>
</dbReference>
<dbReference type="OrthoDB" id="3035199at2"/>
<name>A0A327QLM7_9FLAO</name>
<evidence type="ECO:0000259" key="2">
    <source>
        <dbReference type="Pfam" id="PF01051"/>
    </source>
</evidence>
<evidence type="ECO:0000313" key="3">
    <source>
        <dbReference type="EMBL" id="RAJ04614.1"/>
    </source>
</evidence>
<evidence type="ECO:0000256" key="1">
    <source>
        <dbReference type="ARBA" id="ARBA00038283"/>
    </source>
</evidence>
<dbReference type="Proteomes" id="UP000249696">
    <property type="component" value="Unassembled WGS sequence"/>
</dbReference>
<gene>
    <name evidence="3" type="ORF">LV92_04393</name>
</gene>
<dbReference type="AlphaFoldDB" id="A0A327QLM7"/>
<dbReference type="InterPro" id="IPR036388">
    <property type="entry name" value="WH-like_DNA-bd_sf"/>
</dbReference>
<comment type="caution">
    <text evidence="3">The sequence shown here is derived from an EMBL/GenBank/DDBJ whole genome shotgun (WGS) entry which is preliminary data.</text>
</comment>
<organism evidence="3 4">
    <name type="scientific">Arenibacter echinorum</name>
    <dbReference type="NCBI Taxonomy" id="440515"/>
    <lineage>
        <taxon>Bacteria</taxon>
        <taxon>Pseudomonadati</taxon>
        <taxon>Bacteroidota</taxon>
        <taxon>Flavobacteriia</taxon>
        <taxon>Flavobacteriales</taxon>
        <taxon>Flavobacteriaceae</taxon>
        <taxon>Arenibacter</taxon>
    </lineage>
</organism>
<dbReference type="EMBL" id="QLLN01000021">
    <property type="protein sequence ID" value="RAJ04614.1"/>
    <property type="molecule type" value="Genomic_DNA"/>
</dbReference>
<dbReference type="GO" id="GO:0006270">
    <property type="term" value="P:DNA replication initiation"/>
    <property type="evidence" value="ECO:0007669"/>
    <property type="project" value="InterPro"/>
</dbReference>
<feature type="domain" description="Initiator Rep protein WH1" evidence="2">
    <location>
        <begin position="23"/>
        <end position="174"/>
    </location>
</feature>
<comment type="similarity">
    <text evidence="1">Belongs to the initiator RepB protein family.</text>
</comment>
<proteinExistence type="inferred from homology"/>
<dbReference type="InterPro" id="IPR000525">
    <property type="entry name" value="Initiator_Rep_WH1"/>
</dbReference>
<accession>A0A327QLM7</accession>
<dbReference type="GO" id="GO:0003887">
    <property type="term" value="F:DNA-directed DNA polymerase activity"/>
    <property type="evidence" value="ECO:0007669"/>
    <property type="project" value="InterPro"/>
</dbReference>
<keyword evidence="4" id="KW-1185">Reference proteome</keyword>
<sequence length="338" mass="39418">MDKRKTQISLPLIIEEKRLKEVVTQHWNLTFARQGKISVVAKRMMAVVLAQIQSNDLKLKPYYEFKASDVVRSSDGGGSAYEACKKAFVELASSVWMIEDFENKQFEPRNILDTTKTTKRDGFKTSYDNGNITIALNPALEDYFIGLAHHTSWELQNYMNFESWYSMRFWELLSAFRDTGKWYVSLDEYRKLMDCEKKYKDVNRLIKVTTSEPLEELRGTILEFTFEKVFDKFSGRGRPPVIGLNFTLTQEKTTPEATLEKWKKTSPEHEKVIRELNKKWKIHPATLIKHLPIIKMEGAKGLIKSFEKTERSNRKIDSREKYCNKAIKDLSDQISGKN</sequence>
<dbReference type="Pfam" id="PF01051">
    <property type="entry name" value="Rep3_N"/>
    <property type="match status" value="1"/>
</dbReference>
<evidence type="ECO:0000313" key="4">
    <source>
        <dbReference type="Proteomes" id="UP000249696"/>
    </source>
</evidence>
<dbReference type="InterPro" id="IPR036390">
    <property type="entry name" value="WH_DNA-bd_sf"/>
</dbReference>
<reference evidence="3 4" key="1">
    <citation type="submission" date="2018-06" db="EMBL/GenBank/DDBJ databases">
        <title>Genomic Encyclopedia of Archaeal and Bacterial Type Strains, Phase II (KMG-II): from individual species to whole genera.</title>
        <authorList>
            <person name="Goeker M."/>
        </authorList>
    </citation>
    <scope>NUCLEOTIDE SEQUENCE [LARGE SCALE GENOMIC DNA]</scope>
    <source>
        <strain evidence="3 4">DSM 23522</strain>
    </source>
</reference>
<protein>
    <submittedName>
        <fullName evidence="3">Replication initiator protein</fullName>
    </submittedName>
</protein>
<dbReference type="Gene3D" id="1.10.10.10">
    <property type="entry name" value="Winged helix-like DNA-binding domain superfamily/Winged helix DNA-binding domain"/>
    <property type="match status" value="2"/>
</dbReference>